<dbReference type="SUPFAM" id="SSF46689">
    <property type="entry name" value="Homeodomain-like"/>
    <property type="match status" value="1"/>
</dbReference>
<sequence length="336" mass="37102">MPQNLPLVKLSLLRPYVAELRKRGVDPELVFESVGLSEDLTFDPDLSVHVMVATQFVENAAEATKDRFLAARVAANLNLDGWPVLADAEARAATVGDYLSIFVSTANEIASSAEEYLHLNGATAILGERRNFDPAILPAQNDAFMAALGWAILRRALHDHFDPAKVTVVVSEPKVLPPEFDLLHPIKGDRMGFNLSFPSSWLAMPFEQQTLANAPKAVIDDGTPEFVRSFRQMLRAHIGKVGLTAVQCADLASMSQQKLKRRLATFGTDISREVDFVRQEYAREALKTTDRSIADIAASLGFADAANFTRAFRRANRMSPTGFRKSSREQTDLKTQ</sequence>
<dbReference type="PANTHER" id="PTHR47894:SF1">
    <property type="entry name" value="HTH-TYPE TRANSCRIPTIONAL REGULATOR VQSM"/>
    <property type="match status" value="1"/>
</dbReference>
<keyword evidence="6" id="KW-1185">Reference proteome</keyword>
<dbReference type="SMART" id="SM00342">
    <property type="entry name" value="HTH_ARAC"/>
    <property type="match status" value="1"/>
</dbReference>
<dbReference type="Pfam" id="PF12625">
    <property type="entry name" value="Arabinose_bd"/>
    <property type="match status" value="1"/>
</dbReference>
<protein>
    <submittedName>
        <fullName evidence="5">Helix-turn-helix domain-containing protein</fullName>
    </submittedName>
</protein>
<feature type="domain" description="HTH araC/xylS-type" evidence="4">
    <location>
        <begin position="228"/>
        <end position="326"/>
    </location>
</feature>
<evidence type="ECO:0000259" key="4">
    <source>
        <dbReference type="PROSITE" id="PS01124"/>
    </source>
</evidence>
<dbReference type="Gene3D" id="1.10.10.60">
    <property type="entry name" value="Homeodomain-like"/>
    <property type="match status" value="1"/>
</dbReference>
<dbReference type="InterPro" id="IPR018060">
    <property type="entry name" value="HTH_AraC"/>
</dbReference>
<reference evidence="5 6" key="1">
    <citation type="submission" date="2024-07" db="EMBL/GenBank/DDBJ databases">
        <authorList>
            <person name="Kang M."/>
        </authorList>
    </citation>
    <scope>NUCLEOTIDE SEQUENCE [LARGE SCALE GENOMIC DNA]</scope>
    <source>
        <strain evidence="5 6">DFM31</strain>
    </source>
</reference>
<dbReference type="InterPro" id="IPR032687">
    <property type="entry name" value="AraC-type_N"/>
</dbReference>
<dbReference type="Proteomes" id="UP001553161">
    <property type="component" value="Unassembled WGS sequence"/>
</dbReference>
<proteinExistence type="predicted"/>
<evidence type="ECO:0000313" key="6">
    <source>
        <dbReference type="Proteomes" id="UP001553161"/>
    </source>
</evidence>
<comment type="caution">
    <text evidence="5">The sequence shown here is derived from an EMBL/GenBank/DDBJ whole genome shotgun (WGS) entry which is preliminary data.</text>
</comment>
<keyword evidence="1" id="KW-0805">Transcription regulation</keyword>
<organism evidence="5 6">
    <name type="scientific">Meridianimarinicoccus marinus</name>
    <dbReference type="NCBI Taxonomy" id="3231483"/>
    <lineage>
        <taxon>Bacteria</taxon>
        <taxon>Pseudomonadati</taxon>
        <taxon>Pseudomonadota</taxon>
        <taxon>Alphaproteobacteria</taxon>
        <taxon>Rhodobacterales</taxon>
        <taxon>Paracoccaceae</taxon>
        <taxon>Meridianimarinicoccus</taxon>
    </lineage>
</organism>
<dbReference type="EMBL" id="JBFBVU010000061">
    <property type="protein sequence ID" value="MEV8468998.1"/>
    <property type="molecule type" value="Genomic_DNA"/>
</dbReference>
<name>A0ABV3LBW6_9RHOB</name>
<dbReference type="PROSITE" id="PS01124">
    <property type="entry name" value="HTH_ARAC_FAMILY_2"/>
    <property type="match status" value="1"/>
</dbReference>
<dbReference type="InterPro" id="IPR009057">
    <property type="entry name" value="Homeodomain-like_sf"/>
</dbReference>
<accession>A0ABV3LBW6</accession>
<gene>
    <name evidence="5" type="ORF">AB0T83_19860</name>
</gene>
<keyword evidence="2" id="KW-0238">DNA-binding</keyword>
<evidence type="ECO:0000313" key="5">
    <source>
        <dbReference type="EMBL" id="MEV8468998.1"/>
    </source>
</evidence>
<evidence type="ECO:0000256" key="2">
    <source>
        <dbReference type="ARBA" id="ARBA00023125"/>
    </source>
</evidence>
<evidence type="ECO:0000256" key="3">
    <source>
        <dbReference type="ARBA" id="ARBA00023163"/>
    </source>
</evidence>
<keyword evidence="3" id="KW-0804">Transcription</keyword>
<dbReference type="PANTHER" id="PTHR47894">
    <property type="entry name" value="HTH-TYPE TRANSCRIPTIONAL REGULATOR GADX"/>
    <property type="match status" value="1"/>
</dbReference>
<evidence type="ECO:0000256" key="1">
    <source>
        <dbReference type="ARBA" id="ARBA00023015"/>
    </source>
</evidence>
<dbReference type="Pfam" id="PF12833">
    <property type="entry name" value="HTH_18"/>
    <property type="match status" value="1"/>
</dbReference>